<name>A0A098ENA8_9BACL</name>
<accession>A0A098ENA8</accession>
<keyword evidence="4" id="KW-1185">Reference proteome</keyword>
<evidence type="ECO:0000259" key="2">
    <source>
        <dbReference type="PROSITE" id="PS50801"/>
    </source>
</evidence>
<gene>
    <name evidence="3" type="primary">rsbRC</name>
    <name evidence="3" type="ORF">BN1080_02222</name>
</gene>
<organism evidence="3 4">
    <name type="scientific">Planococcus massiliensis</name>
    <dbReference type="NCBI Taxonomy" id="1499687"/>
    <lineage>
        <taxon>Bacteria</taxon>
        <taxon>Bacillati</taxon>
        <taxon>Bacillota</taxon>
        <taxon>Bacilli</taxon>
        <taxon>Bacillales</taxon>
        <taxon>Caryophanaceae</taxon>
        <taxon>Planococcus</taxon>
    </lineage>
</organism>
<dbReference type="InterPro" id="IPR002645">
    <property type="entry name" value="STAS_dom"/>
</dbReference>
<dbReference type="InterPro" id="IPR036513">
    <property type="entry name" value="STAS_dom_sf"/>
</dbReference>
<dbReference type="SUPFAM" id="SSF52091">
    <property type="entry name" value="SpoIIaa-like"/>
    <property type="match status" value="1"/>
</dbReference>
<evidence type="ECO:0000313" key="4">
    <source>
        <dbReference type="Proteomes" id="UP000043699"/>
    </source>
</evidence>
<dbReference type="Proteomes" id="UP000043699">
    <property type="component" value="Unassembled WGS sequence"/>
</dbReference>
<feature type="domain" description="STAS" evidence="2">
    <location>
        <begin position="177"/>
        <end position="275"/>
    </location>
</feature>
<dbReference type="RefSeq" id="WP_052652045.1">
    <property type="nucleotide sequence ID" value="NZ_CCXS01000001.1"/>
</dbReference>
<dbReference type="EMBL" id="CCXS01000001">
    <property type="protein sequence ID" value="CEG23272.1"/>
    <property type="molecule type" value="Genomic_DNA"/>
</dbReference>
<evidence type="ECO:0000313" key="3">
    <source>
        <dbReference type="EMBL" id="CEG23272.1"/>
    </source>
</evidence>
<dbReference type="CDD" id="cd07041">
    <property type="entry name" value="STAS_RsbR_RsbS_like"/>
    <property type="match status" value="1"/>
</dbReference>
<sequence length="282" mass="31986">MLKNQGLYHYLTERTWELTEKWYEGLDKNKGGVYSSTDPEKIETLKHQNHEFHVRFCAMFEKDKEEFFAGFQDWIETIAKDEDHLSTPVVSVLGEFFRTQEQYLEMIGSYAKENEDTVSIEQLNEWNLAVVNSISSVILEFTSQNTKAAQDRLHAQQQMIVEMSAPVILLTKHSGFLPLIGEITTHRAQIVFEKTLRQSAKHNIEKLFIDLSGVPIIDTMVAQQVFQLINGLKIIGVKTALSGLSPVIAQTAVHLGIKFVDIEVYNTLAQALKENGISLIDG</sequence>
<protein>
    <submittedName>
        <fullName evidence="3">RsbT co-antagonist protein RsbRC</fullName>
    </submittedName>
</protein>
<dbReference type="Pfam" id="PF01740">
    <property type="entry name" value="STAS"/>
    <property type="match status" value="1"/>
</dbReference>
<dbReference type="OrthoDB" id="9800154at2"/>
<dbReference type="AlphaFoldDB" id="A0A098ENA8"/>
<dbReference type="InterPro" id="IPR051932">
    <property type="entry name" value="Bact_StressResp_Reg"/>
</dbReference>
<dbReference type="PANTHER" id="PTHR33745:SF3">
    <property type="entry name" value="RSBT CO-ANTAGONIST PROTEIN RSBRC"/>
    <property type="match status" value="1"/>
</dbReference>
<dbReference type="Gene3D" id="3.30.750.24">
    <property type="entry name" value="STAS domain"/>
    <property type="match status" value="1"/>
</dbReference>
<dbReference type="STRING" id="1499687.BN1080_02222"/>
<keyword evidence="1" id="KW-0597">Phosphoprotein</keyword>
<reference evidence="3 4" key="1">
    <citation type="submission" date="2014-09" db="EMBL/GenBank/DDBJ databases">
        <authorList>
            <person name="Urmite Genomes Urmite Genomes"/>
        </authorList>
    </citation>
    <scope>NUCLEOTIDE SEQUENCE [LARGE SCALE GENOMIC DNA]</scope>
    <source>
        <strain evidence="3 4">ES2</strain>
    </source>
</reference>
<evidence type="ECO:0000256" key="1">
    <source>
        <dbReference type="ARBA" id="ARBA00022553"/>
    </source>
</evidence>
<dbReference type="PROSITE" id="PS50801">
    <property type="entry name" value="STAS"/>
    <property type="match status" value="1"/>
</dbReference>
<proteinExistence type="predicted"/>
<dbReference type="PANTHER" id="PTHR33745">
    <property type="entry name" value="RSBT ANTAGONIST PROTEIN RSBS-RELATED"/>
    <property type="match status" value="1"/>
</dbReference>